<dbReference type="GO" id="GO:0050661">
    <property type="term" value="F:NADP binding"/>
    <property type="evidence" value="ECO:0007669"/>
    <property type="project" value="InterPro"/>
</dbReference>
<keyword evidence="5 7" id="KW-0521">NADP</keyword>
<dbReference type="Proteomes" id="UP000831181">
    <property type="component" value="Chromosome"/>
</dbReference>
<evidence type="ECO:0000256" key="5">
    <source>
        <dbReference type="ARBA" id="ARBA00022857"/>
    </source>
</evidence>
<keyword evidence="10" id="KW-1185">Reference proteome</keyword>
<proteinExistence type="inferred from homology"/>
<dbReference type="PRINTS" id="PR00070">
    <property type="entry name" value="DHFR"/>
</dbReference>
<evidence type="ECO:0000256" key="4">
    <source>
        <dbReference type="ARBA" id="ARBA00022563"/>
    </source>
</evidence>
<dbReference type="InterPro" id="IPR012259">
    <property type="entry name" value="DHFR"/>
</dbReference>
<dbReference type="GO" id="GO:0046654">
    <property type="term" value="P:tetrahydrofolate biosynthetic process"/>
    <property type="evidence" value="ECO:0007669"/>
    <property type="project" value="InterPro"/>
</dbReference>
<accession>A0A976RRM9</accession>
<keyword evidence="6 7" id="KW-0560">Oxidoreductase</keyword>
<dbReference type="PROSITE" id="PS51330">
    <property type="entry name" value="DHFR_2"/>
    <property type="match status" value="1"/>
</dbReference>
<dbReference type="GO" id="GO:0046452">
    <property type="term" value="P:dihydrofolate metabolic process"/>
    <property type="evidence" value="ECO:0007669"/>
    <property type="project" value="TreeGrafter"/>
</dbReference>
<dbReference type="GO" id="GO:0005829">
    <property type="term" value="C:cytosol"/>
    <property type="evidence" value="ECO:0007669"/>
    <property type="project" value="TreeGrafter"/>
</dbReference>
<dbReference type="GO" id="GO:0004146">
    <property type="term" value="F:dihydrofolate reductase activity"/>
    <property type="evidence" value="ECO:0007669"/>
    <property type="project" value="UniProtKB-EC"/>
</dbReference>
<evidence type="ECO:0000256" key="2">
    <source>
        <dbReference type="ARBA" id="ARBA00009539"/>
    </source>
</evidence>
<evidence type="ECO:0000256" key="6">
    <source>
        <dbReference type="ARBA" id="ARBA00023002"/>
    </source>
</evidence>
<dbReference type="Pfam" id="PF00186">
    <property type="entry name" value="DHFR_1"/>
    <property type="match status" value="1"/>
</dbReference>
<dbReference type="GO" id="GO:0046655">
    <property type="term" value="P:folic acid metabolic process"/>
    <property type="evidence" value="ECO:0007669"/>
    <property type="project" value="TreeGrafter"/>
</dbReference>
<comment type="pathway">
    <text evidence="1 7">Cofactor biosynthesis; tetrahydrofolate biosynthesis; 5,6,7,8-tetrahydrofolate from 7,8-dihydrofolate: step 1/1.</text>
</comment>
<name>A0A976RRM9_9LACO</name>
<comment type="function">
    <text evidence="7">Key enzyme in folate metabolism. Catalyzes an essential reaction for de novo glycine and purine synthesis, and for DNA precursor synthesis.</text>
</comment>
<dbReference type="EC" id="1.5.1.3" evidence="3 7"/>
<gene>
    <name evidence="9" type="ORF">MOO44_06670</name>
</gene>
<reference evidence="9" key="1">
    <citation type="journal article" date="2022" name="Int. J. Syst. Evol. Microbiol.">
        <title>Apilactobacillus apisilvae sp. nov., Nicolia spurrieriana gen. nov. sp. nov., Bombilactobacillus folatiphilus sp. nov. and Bombilactobacillus thymidiniphilus sp. nov., four new lactic acid bacterial isolates from stingless bees Tetragonula carbonaria and Austroplebeia australis.</title>
        <authorList>
            <person name="Oliphant S.A."/>
            <person name="Watson-Haigh N.S."/>
            <person name="Sumby K.M."/>
            <person name="Gardner J."/>
            <person name="Groom S."/>
            <person name="Jiranek V."/>
        </authorList>
    </citation>
    <scope>NUCLEOTIDE SEQUENCE</scope>
    <source>
        <strain evidence="9">SGEP1_A5</strain>
    </source>
</reference>
<feature type="domain" description="DHFR" evidence="8">
    <location>
        <begin position="1"/>
        <end position="161"/>
    </location>
</feature>
<dbReference type="KEGG" id="lbe:MOO44_06670"/>
<evidence type="ECO:0000313" key="10">
    <source>
        <dbReference type="Proteomes" id="UP000831181"/>
    </source>
</evidence>
<dbReference type="PANTHER" id="PTHR48069">
    <property type="entry name" value="DIHYDROFOLATE REDUCTASE"/>
    <property type="match status" value="1"/>
</dbReference>
<dbReference type="PIRSF" id="PIRSF000194">
    <property type="entry name" value="DHFR"/>
    <property type="match status" value="1"/>
</dbReference>
<evidence type="ECO:0000256" key="3">
    <source>
        <dbReference type="ARBA" id="ARBA00012856"/>
    </source>
</evidence>
<evidence type="ECO:0000256" key="1">
    <source>
        <dbReference type="ARBA" id="ARBA00004903"/>
    </source>
</evidence>
<sequence length="163" mass="18402">MIAFVWAQSQNGIIGNHGGLPWKMPADMHHFKTTTTGHLILAGRATFESFGRPLPNRTNMVLTHHAPSKFPAGVVVFNDVAAFLADYKQRNEDVYVVGGAKVFQALMDYVDCLYRTVIDTEIDGDTQMPPIDYSQFELLATSSFDADEKNQYPYTFETYRKLK</sequence>
<dbReference type="InterPro" id="IPR001796">
    <property type="entry name" value="DHFR_dom"/>
</dbReference>
<dbReference type="EMBL" id="CP093361">
    <property type="protein sequence ID" value="UQS86572.1"/>
    <property type="molecule type" value="Genomic_DNA"/>
</dbReference>
<comment type="similarity">
    <text evidence="2 7">Belongs to the dihydrofolate reductase family.</text>
</comment>
<evidence type="ECO:0000256" key="7">
    <source>
        <dbReference type="PIRNR" id="PIRNR000194"/>
    </source>
</evidence>
<dbReference type="AlphaFoldDB" id="A0A976RRM9"/>
<dbReference type="CDD" id="cd00209">
    <property type="entry name" value="DHFR"/>
    <property type="match status" value="1"/>
</dbReference>
<protein>
    <recommendedName>
        <fullName evidence="3 7">Dihydrofolate reductase</fullName>
        <ecNumber evidence="3 7">1.5.1.3</ecNumber>
    </recommendedName>
</protein>
<comment type="catalytic activity">
    <reaction evidence="7">
        <text>(6S)-5,6,7,8-tetrahydrofolate + NADP(+) = 7,8-dihydrofolate + NADPH + H(+)</text>
        <dbReference type="Rhea" id="RHEA:15009"/>
        <dbReference type="ChEBI" id="CHEBI:15378"/>
        <dbReference type="ChEBI" id="CHEBI:57451"/>
        <dbReference type="ChEBI" id="CHEBI:57453"/>
        <dbReference type="ChEBI" id="CHEBI:57783"/>
        <dbReference type="ChEBI" id="CHEBI:58349"/>
        <dbReference type="EC" id="1.5.1.3"/>
    </reaction>
</comment>
<organism evidence="9 10">
    <name type="scientific">Nicoliella spurrieriana</name>
    <dbReference type="NCBI Taxonomy" id="2925830"/>
    <lineage>
        <taxon>Bacteria</taxon>
        <taxon>Bacillati</taxon>
        <taxon>Bacillota</taxon>
        <taxon>Bacilli</taxon>
        <taxon>Lactobacillales</taxon>
        <taxon>Lactobacillaceae</taxon>
        <taxon>Nicoliella</taxon>
    </lineage>
</organism>
<keyword evidence="4 7" id="KW-0554">One-carbon metabolism</keyword>
<dbReference type="RefSeq" id="WP_260116374.1">
    <property type="nucleotide sequence ID" value="NZ_CP093361.1"/>
</dbReference>
<dbReference type="SUPFAM" id="SSF53597">
    <property type="entry name" value="Dihydrofolate reductase-like"/>
    <property type="match status" value="1"/>
</dbReference>
<evidence type="ECO:0000313" key="9">
    <source>
        <dbReference type="EMBL" id="UQS86572.1"/>
    </source>
</evidence>
<dbReference type="PANTHER" id="PTHR48069:SF3">
    <property type="entry name" value="DIHYDROFOLATE REDUCTASE"/>
    <property type="match status" value="1"/>
</dbReference>
<dbReference type="InterPro" id="IPR024072">
    <property type="entry name" value="DHFR-like_dom_sf"/>
</dbReference>
<evidence type="ECO:0000259" key="8">
    <source>
        <dbReference type="PROSITE" id="PS51330"/>
    </source>
</evidence>
<dbReference type="Gene3D" id="3.40.430.10">
    <property type="entry name" value="Dihydrofolate Reductase, subunit A"/>
    <property type="match status" value="1"/>
</dbReference>
<dbReference type="GO" id="GO:0006730">
    <property type="term" value="P:one-carbon metabolic process"/>
    <property type="evidence" value="ECO:0007669"/>
    <property type="project" value="UniProtKB-KW"/>
</dbReference>